<evidence type="ECO:0000256" key="2">
    <source>
        <dbReference type="SAM" id="MobiDB-lite"/>
    </source>
</evidence>
<comment type="similarity">
    <text evidence="1">Belongs to the TCP11 family.</text>
</comment>
<feature type="compositionally biased region" description="Polar residues" evidence="2">
    <location>
        <begin position="516"/>
        <end position="530"/>
    </location>
</feature>
<dbReference type="Pfam" id="PF05794">
    <property type="entry name" value="Tcp11"/>
    <property type="match status" value="1"/>
</dbReference>
<dbReference type="AlphaFoldDB" id="A0A1Y2HAX8"/>
<feature type="compositionally biased region" description="Basic residues" evidence="2">
    <location>
        <begin position="63"/>
        <end position="73"/>
    </location>
</feature>
<feature type="compositionally biased region" description="Basic and acidic residues" evidence="2">
    <location>
        <begin position="46"/>
        <end position="57"/>
    </location>
</feature>
<proteinExistence type="inferred from homology"/>
<dbReference type="EMBL" id="MCFL01000057">
    <property type="protein sequence ID" value="ORZ31655.1"/>
    <property type="molecule type" value="Genomic_DNA"/>
</dbReference>
<dbReference type="PANTHER" id="PTHR12832">
    <property type="entry name" value="TESTIS-SPECIFIC PROTEIN PBS13 T-COMPLEX 11"/>
    <property type="match status" value="1"/>
</dbReference>
<feature type="region of interest" description="Disordered" evidence="2">
    <location>
        <begin position="491"/>
        <end position="554"/>
    </location>
</feature>
<feature type="compositionally biased region" description="Low complexity" evidence="2">
    <location>
        <begin position="541"/>
        <end position="551"/>
    </location>
</feature>
<name>A0A1Y2HAX8_9FUNG</name>
<comment type="caution">
    <text evidence="3">The sequence shown here is derived from an EMBL/GenBank/DDBJ whole genome shotgun (WGS) entry which is preliminary data.</text>
</comment>
<dbReference type="OrthoDB" id="276323at2759"/>
<dbReference type="PANTHER" id="PTHR12832:SF11">
    <property type="entry name" value="LD23868P"/>
    <property type="match status" value="1"/>
</dbReference>
<dbReference type="GO" id="GO:0010737">
    <property type="term" value="P:protein kinase A signaling"/>
    <property type="evidence" value="ECO:0007669"/>
    <property type="project" value="TreeGrafter"/>
</dbReference>
<dbReference type="InterPro" id="IPR008862">
    <property type="entry name" value="Tcp11"/>
</dbReference>
<keyword evidence="4" id="KW-1185">Reference proteome</keyword>
<gene>
    <name evidence="3" type="ORF">BCR44DRAFT_117712</name>
</gene>
<reference evidence="3 4" key="1">
    <citation type="submission" date="2016-07" db="EMBL/GenBank/DDBJ databases">
        <title>Pervasive Adenine N6-methylation of Active Genes in Fungi.</title>
        <authorList>
            <consortium name="DOE Joint Genome Institute"/>
            <person name="Mondo S.J."/>
            <person name="Dannebaum R.O."/>
            <person name="Kuo R.C."/>
            <person name="Labutti K."/>
            <person name="Haridas S."/>
            <person name="Kuo A."/>
            <person name="Salamov A."/>
            <person name="Ahrendt S.R."/>
            <person name="Lipzen A."/>
            <person name="Sullivan W."/>
            <person name="Andreopoulos W.B."/>
            <person name="Clum A."/>
            <person name="Lindquist E."/>
            <person name="Daum C."/>
            <person name="Ramamoorthy G.K."/>
            <person name="Gryganskyi A."/>
            <person name="Culley D."/>
            <person name="Magnuson J.K."/>
            <person name="James T.Y."/>
            <person name="O'Malley M.A."/>
            <person name="Stajich J.E."/>
            <person name="Spatafora J.W."/>
            <person name="Visel A."/>
            <person name="Grigoriev I.V."/>
        </authorList>
    </citation>
    <scope>NUCLEOTIDE SEQUENCE [LARGE SCALE GENOMIC DNA]</scope>
    <source>
        <strain evidence="3 4">PL171</strain>
    </source>
</reference>
<dbReference type="Proteomes" id="UP000193411">
    <property type="component" value="Unassembled WGS sequence"/>
</dbReference>
<sequence>MPVPIHARAHSSGLGGISFEIDAAHLRRQAKRPRHVAQRFHHHQAHAHDAHTHEAHVHPAWTHPHHAHVRVRHASADDSSSDDENHSGNTCLDSAARNRQRLLDARRAKLARHHGHVRLVMVDVATQRQSARRSTLLAVERTLEMARANRQATIESRRLQSAAAVERAKQVAQRTQEKNARRALQAQRVLQDKLRASQWRRVQIQKLSRACLNDGAVLEQGIRARAAVEIQTWWRRCTLGKPLADFVKLIRASTSAAPKSKPNPAGNKSAVPASLAGCLDVSRLAGMPFPQAAAVMQKPIVIRVTSRFLQKVKKCAPKAEVPALGKTPTRAFLTVFMLLAHSEAIIDNQEGALEKELINAGTALQAALTSLVSSFTSLARHSSDSSFHTSIAAFLQSWFTYHSTFEAFKSKDTQAIVNNLVVHALELARLLDNVSGANHDATDAEWRPSIVKQLKVMRQRLVRVGGEAAVDQLTSVLEAEGLVYVLQQAVEEGNRRPGSPDSDSVLVASPNRVVRGNTSPGNLRSPSPSATAALRTPSPAPAHMSPAPVSPTTASASNAHLASILDNHALAHEVVMDPEFILKPTPLPAQAQAVKDMAERAFADRLDGMISAGDFAFVPDLVAEIREALVGIAQQAGGNASDSQLVKNIEAALDPHLVKQELAARQGRVDVAALLGVIVTYMHQLAAPVRDADIRELQVLATSESNGFGKVVLKIHQLLDQMRLDLANFHLAQLRPVLQARAVEYESAKFAELVAASTTTTMDPLAKTRAWLEAASRDLLALRDQRNPEGIPLSDLTRPKFEDVYHEALLSLVSPTSAVAVSPETVPETLSMDARRLYVMQTMAQAVAIAGAVAMVVRNAFPWMRSATVTVERTMEGVVGRAVAPKVQASELAVTQMSGRLVDMLTSEDGSVPSVAHIAALVESAVAASVPGGAPLSQAQRDLIHTMVTKTINAKDPVLAIVSRRVHAALRTYLGMSSAALAAAVEPSSSAAAPAAAGGVRLRRDSLAANGLDVVDAQMNALGARLAAVARHNKAVYAQWYDEILGKALAL</sequence>
<evidence type="ECO:0000313" key="3">
    <source>
        <dbReference type="EMBL" id="ORZ31655.1"/>
    </source>
</evidence>
<protein>
    <submittedName>
        <fullName evidence="3">T-complex protein 11-domain-containing protein</fullName>
    </submittedName>
</protein>
<feature type="compositionally biased region" description="Basic residues" evidence="2">
    <location>
        <begin position="28"/>
        <end position="45"/>
    </location>
</feature>
<organism evidence="3 4">
    <name type="scientific">Catenaria anguillulae PL171</name>
    <dbReference type="NCBI Taxonomy" id="765915"/>
    <lineage>
        <taxon>Eukaryota</taxon>
        <taxon>Fungi</taxon>
        <taxon>Fungi incertae sedis</taxon>
        <taxon>Blastocladiomycota</taxon>
        <taxon>Blastocladiomycetes</taxon>
        <taxon>Blastocladiales</taxon>
        <taxon>Catenariaceae</taxon>
        <taxon>Catenaria</taxon>
    </lineage>
</organism>
<evidence type="ECO:0000256" key="1">
    <source>
        <dbReference type="ARBA" id="ARBA00010954"/>
    </source>
</evidence>
<evidence type="ECO:0000313" key="4">
    <source>
        <dbReference type="Proteomes" id="UP000193411"/>
    </source>
</evidence>
<feature type="region of interest" description="Disordered" evidence="2">
    <location>
        <begin position="28"/>
        <end position="93"/>
    </location>
</feature>
<accession>A0A1Y2HAX8</accession>
<dbReference type="STRING" id="765915.A0A1Y2HAX8"/>